<evidence type="ECO:0000256" key="1">
    <source>
        <dbReference type="SAM" id="Phobius"/>
    </source>
</evidence>
<evidence type="ECO:0000313" key="3">
    <source>
        <dbReference type="Proteomes" id="UP001472677"/>
    </source>
</evidence>
<protein>
    <submittedName>
        <fullName evidence="2">Uncharacterized protein</fullName>
    </submittedName>
</protein>
<feature type="transmembrane region" description="Helical" evidence="1">
    <location>
        <begin position="6"/>
        <end position="28"/>
    </location>
</feature>
<proteinExistence type="predicted"/>
<keyword evidence="1" id="KW-0472">Membrane</keyword>
<gene>
    <name evidence="2" type="ORF">V6N12_026443</name>
</gene>
<dbReference type="EMBL" id="JBBPBM010000023">
    <property type="protein sequence ID" value="KAK8545612.1"/>
    <property type="molecule type" value="Genomic_DNA"/>
</dbReference>
<dbReference type="Proteomes" id="UP001472677">
    <property type="component" value="Unassembled WGS sequence"/>
</dbReference>
<accession>A0ABR2DSW9</accession>
<keyword evidence="3" id="KW-1185">Reference proteome</keyword>
<name>A0ABR2DSW9_9ROSI</name>
<sequence>MLRVIYTYPTVFLSTFGFIYKPFGVFFIANLCALRLALRYIVDFISLAGFSSCTVVHSLVNLRAED</sequence>
<reference evidence="2 3" key="1">
    <citation type="journal article" date="2024" name="G3 (Bethesda)">
        <title>Genome assembly of Hibiscus sabdariffa L. provides insights into metabolisms of medicinal natural products.</title>
        <authorList>
            <person name="Kim T."/>
        </authorList>
    </citation>
    <scope>NUCLEOTIDE SEQUENCE [LARGE SCALE GENOMIC DNA]</scope>
    <source>
        <strain evidence="2">TK-2024</strain>
        <tissue evidence="2">Old leaves</tissue>
    </source>
</reference>
<keyword evidence="1" id="KW-0812">Transmembrane</keyword>
<organism evidence="2 3">
    <name type="scientific">Hibiscus sabdariffa</name>
    <name type="common">roselle</name>
    <dbReference type="NCBI Taxonomy" id="183260"/>
    <lineage>
        <taxon>Eukaryota</taxon>
        <taxon>Viridiplantae</taxon>
        <taxon>Streptophyta</taxon>
        <taxon>Embryophyta</taxon>
        <taxon>Tracheophyta</taxon>
        <taxon>Spermatophyta</taxon>
        <taxon>Magnoliopsida</taxon>
        <taxon>eudicotyledons</taxon>
        <taxon>Gunneridae</taxon>
        <taxon>Pentapetalae</taxon>
        <taxon>rosids</taxon>
        <taxon>malvids</taxon>
        <taxon>Malvales</taxon>
        <taxon>Malvaceae</taxon>
        <taxon>Malvoideae</taxon>
        <taxon>Hibiscus</taxon>
    </lineage>
</organism>
<evidence type="ECO:0000313" key="2">
    <source>
        <dbReference type="EMBL" id="KAK8545612.1"/>
    </source>
</evidence>
<comment type="caution">
    <text evidence="2">The sequence shown here is derived from an EMBL/GenBank/DDBJ whole genome shotgun (WGS) entry which is preliminary data.</text>
</comment>
<keyword evidence="1" id="KW-1133">Transmembrane helix</keyword>